<name>A0AAE0KJF0_9PEZI</name>
<sequence length="164" mass="18495">MKLHVEVLQMLKSGLSSPFTHFDFFLEELARSSRLVTIPRTSIARYSRLQFLSQRTVWLHGRADTLRCHKTPRHGICVTSDLFKRLVTTLCTECETEDQNQQETGKRTRGTGFLQTDILPYGEHSTDEPDILAASKSDFAAASRCGHRRGNKVAHPLTEPAADP</sequence>
<evidence type="ECO:0000313" key="2">
    <source>
        <dbReference type="Proteomes" id="UP001285441"/>
    </source>
</evidence>
<gene>
    <name evidence="1" type="ORF">B0H63DRAFT_477552</name>
</gene>
<accession>A0AAE0KJF0</accession>
<dbReference type="AlphaFoldDB" id="A0AAE0KJF0"/>
<proteinExistence type="predicted"/>
<dbReference type="Proteomes" id="UP001285441">
    <property type="component" value="Unassembled WGS sequence"/>
</dbReference>
<evidence type="ECO:0000313" key="1">
    <source>
        <dbReference type="EMBL" id="KAK3377629.1"/>
    </source>
</evidence>
<keyword evidence="2" id="KW-1185">Reference proteome</keyword>
<dbReference type="EMBL" id="JAULSW010000006">
    <property type="protein sequence ID" value="KAK3377629.1"/>
    <property type="molecule type" value="Genomic_DNA"/>
</dbReference>
<reference evidence="1" key="1">
    <citation type="journal article" date="2023" name="Mol. Phylogenet. Evol.">
        <title>Genome-scale phylogeny and comparative genomics of the fungal order Sordariales.</title>
        <authorList>
            <person name="Hensen N."/>
            <person name="Bonometti L."/>
            <person name="Westerberg I."/>
            <person name="Brannstrom I.O."/>
            <person name="Guillou S."/>
            <person name="Cros-Aarteil S."/>
            <person name="Calhoun S."/>
            <person name="Haridas S."/>
            <person name="Kuo A."/>
            <person name="Mondo S."/>
            <person name="Pangilinan J."/>
            <person name="Riley R."/>
            <person name="LaButti K."/>
            <person name="Andreopoulos B."/>
            <person name="Lipzen A."/>
            <person name="Chen C."/>
            <person name="Yan M."/>
            <person name="Daum C."/>
            <person name="Ng V."/>
            <person name="Clum A."/>
            <person name="Steindorff A."/>
            <person name="Ohm R.A."/>
            <person name="Martin F."/>
            <person name="Silar P."/>
            <person name="Natvig D.O."/>
            <person name="Lalanne C."/>
            <person name="Gautier V."/>
            <person name="Ament-Velasquez S.L."/>
            <person name="Kruys A."/>
            <person name="Hutchinson M.I."/>
            <person name="Powell A.J."/>
            <person name="Barry K."/>
            <person name="Miller A.N."/>
            <person name="Grigoriev I.V."/>
            <person name="Debuchy R."/>
            <person name="Gladieux P."/>
            <person name="Hiltunen Thoren M."/>
            <person name="Johannesson H."/>
        </authorList>
    </citation>
    <scope>NUCLEOTIDE SEQUENCE</scope>
    <source>
        <strain evidence="1">CBS 232.78</strain>
    </source>
</reference>
<organism evidence="1 2">
    <name type="scientific">Podospora didyma</name>
    <dbReference type="NCBI Taxonomy" id="330526"/>
    <lineage>
        <taxon>Eukaryota</taxon>
        <taxon>Fungi</taxon>
        <taxon>Dikarya</taxon>
        <taxon>Ascomycota</taxon>
        <taxon>Pezizomycotina</taxon>
        <taxon>Sordariomycetes</taxon>
        <taxon>Sordariomycetidae</taxon>
        <taxon>Sordariales</taxon>
        <taxon>Podosporaceae</taxon>
        <taxon>Podospora</taxon>
    </lineage>
</organism>
<protein>
    <submittedName>
        <fullName evidence="1">Uncharacterized protein</fullName>
    </submittedName>
</protein>
<reference evidence="1" key="2">
    <citation type="submission" date="2023-06" db="EMBL/GenBank/DDBJ databases">
        <authorList>
            <consortium name="Lawrence Berkeley National Laboratory"/>
            <person name="Haridas S."/>
            <person name="Hensen N."/>
            <person name="Bonometti L."/>
            <person name="Westerberg I."/>
            <person name="Brannstrom I.O."/>
            <person name="Guillou S."/>
            <person name="Cros-Aarteil S."/>
            <person name="Calhoun S."/>
            <person name="Kuo A."/>
            <person name="Mondo S."/>
            <person name="Pangilinan J."/>
            <person name="Riley R."/>
            <person name="LaButti K."/>
            <person name="Andreopoulos B."/>
            <person name="Lipzen A."/>
            <person name="Chen C."/>
            <person name="Yanf M."/>
            <person name="Daum C."/>
            <person name="Ng V."/>
            <person name="Clum A."/>
            <person name="Steindorff A."/>
            <person name="Ohm R."/>
            <person name="Martin F."/>
            <person name="Silar P."/>
            <person name="Natvig D."/>
            <person name="Lalanne C."/>
            <person name="Gautier V."/>
            <person name="Ament-velasquez S.L."/>
            <person name="Kruys A."/>
            <person name="Hutchinson M.I."/>
            <person name="Powell A.J."/>
            <person name="Barry K."/>
            <person name="Miller A.N."/>
            <person name="Grigoriev I.V."/>
            <person name="Debuchy R."/>
            <person name="Gladieux P."/>
            <person name="Thoren M.H."/>
            <person name="Johannesson H."/>
        </authorList>
    </citation>
    <scope>NUCLEOTIDE SEQUENCE</scope>
    <source>
        <strain evidence="1">CBS 232.78</strain>
    </source>
</reference>
<comment type="caution">
    <text evidence="1">The sequence shown here is derived from an EMBL/GenBank/DDBJ whole genome shotgun (WGS) entry which is preliminary data.</text>
</comment>